<evidence type="ECO:0000313" key="2">
    <source>
        <dbReference type="EMBL" id="MCI56139.1"/>
    </source>
</evidence>
<feature type="non-terminal residue" evidence="2">
    <location>
        <position position="1"/>
    </location>
</feature>
<comment type="caution">
    <text evidence="2">The sequence shown here is derived from an EMBL/GenBank/DDBJ whole genome shotgun (WGS) entry which is preliminary data.</text>
</comment>
<proteinExistence type="predicted"/>
<reference evidence="2 3" key="1">
    <citation type="journal article" date="2018" name="Front. Plant Sci.">
        <title>Red Clover (Trifolium pratense) and Zigzag Clover (T. medium) - A Picture of Genomic Similarities and Differences.</title>
        <authorList>
            <person name="Dluhosova J."/>
            <person name="Istvanek J."/>
            <person name="Nedelnik J."/>
            <person name="Repkova J."/>
        </authorList>
    </citation>
    <scope>NUCLEOTIDE SEQUENCE [LARGE SCALE GENOMIC DNA]</scope>
    <source>
        <strain evidence="3">cv. 10/8</strain>
        <tissue evidence="2">Leaf</tissue>
    </source>
</reference>
<dbReference type="AlphaFoldDB" id="A0A392T526"/>
<organism evidence="2 3">
    <name type="scientific">Trifolium medium</name>
    <dbReference type="NCBI Taxonomy" id="97028"/>
    <lineage>
        <taxon>Eukaryota</taxon>
        <taxon>Viridiplantae</taxon>
        <taxon>Streptophyta</taxon>
        <taxon>Embryophyta</taxon>
        <taxon>Tracheophyta</taxon>
        <taxon>Spermatophyta</taxon>
        <taxon>Magnoliopsida</taxon>
        <taxon>eudicotyledons</taxon>
        <taxon>Gunneridae</taxon>
        <taxon>Pentapetalae</taxon>
        <taxon>rosids</taxon>
        <taxon>fabids</taxon>
        <taxon>Fabales</taxon>
        <taxon>Fabaceae</taxon>
        <taxon>Papilionoideae</taxon>
        <taxon>50 kb inversion clade</taxon>
        <taxon>NPAAA clade</taxon>
        <taxon>Hologalegina</taxon>
        <taxon>IRL clade</taxon>
        <taxon>Trifolieae</taxon>
        <taxon>Trifolium</taxon>
    </lineage>
</organism>
<accession>A0A392T526</accession>
<feature type="region of interest" description="Disordered" evidence="1">
    <location>
        <begin position="1"/>
        <end position="22"/>
    </location>
</feature>
<keyword evidence="3" id="KW-1185">Reference proteome</keyword>
<name>A0A392T526_9FABA</name>
<evidence type="ECO:0000313" key="3">
    <source>
        <dbReference type="Proteomes" id="UP000265520"/>
    </source>
</evidence>
<sequence>HRSHPTRSGKALRQDAPPGSRGIDYYGKLHLKKQPGVTELLPRDVPLKGWTSH</sequence>
<dbReference type="EMBL" id="LXQA010507784">
    <property type="protein sequence ID" value="MCI56139.1"/>
    <property type="molecule type" value="Genomic_DNA"/>
</dbReference>
<evidence type="ECO:0000256" key="1">
    <source>
        <dbReference type="SAM" id="MobiDB-lite"/>
    </source>
</evidence>
<dbReference type="Proteomes" id="UP000265520">
    <property type="component" value="Unassembled WGS sequence"/>
</dbReference>
<protein>
    <submittedName>
        <fullName evidence="2">Uncharacterized protein</fullName>
    </submittedName>
</protein>